<comment type="caution">
    <text evidence="2">The sequence shown here is derived from an EMBL/GenBank/DDBJ whole genome shotgun (WGS) entry which is preliminary data.</text>
</comment>
<dbReference type="EMBL" id="QRGO01000004">
    <property type="protein sequence ID" value="RDV01016.1"/>
    <property type="molecule type" value="Genomic_DNA"/>
</dbReference>
<dbReference type="Gene3D" id="2.70.70.10">
    <property type="entry name" value="Glucose Permease (Domain IIA)"/>
    <property type="match status" value="1"/>
</dbReference>
<dbReference type="RefSeq" id="WP_115518942.1">
    <property type="nucleotide sequence ID" value="NZ_QRGO01000004.1"/>
</dbReference>
<keyword evidence="1" id="KW-0732">Signal</keyword>
<reference evidence="3" key="1">
    <citation type="submission" date="2018-08" db="EMBL/GenBank/DDBJ databases">
        <authorList>
            <person name="Kim S.-J."/>
            <person name="Jung G.-Y."/>
        </authorList>
    </citation>
    <scope>NUCLEOTIDE SEQUENCE [LARGE SCALE GENOMIC DNA]</scope>
    <source>
        <strain evidence="3">GY_H</strain>
    </source>
</reference>
<evidence type="ECO:0000313" key="2">
    <source>
        <dbReference type="EMBL" id="RDV01016.1"/>
    </source>
</evidence>
<accession>A0A371B0C4</accession>
<feature type="chain" id="PRO_5016884569" evidence="1">
    <location>
        <begin position="23"/>
        <end position="572"/>
    </location>
</feature>
<evidence type="ECO:0000313" key="3">
    <source>
        <dbReference type="Proteomes" id="UP000263993"/>
    </source>
</evidence>
<gene>
    <name evidence="2" type="ORF">DXH78_19455</name>
</gene>
<proteinExistence type="predicted"/>
<dbReference type="Proteomes" id="UP000263993">
    <property type="component" value="Unassembled WGS sequence"/>
</dbReference>
<dbReference type="InterPro" id="IPR011055">
    <property type="entry name" value="Dup_hybrid_motif"/>
</dbReference>
<feature type="signal peptide" evidence="1">
    <location>
        <begin position="1"/>
        <end position="22"/>
    </location>
</feature>
<organism evidence="2 3">
    <name type="scientific">Undibacter mobilis</name>
    <dbReference type="NCBI Taxonomy" id="2292256"/>
    <lineage>
        <taxon>Bacteria</taxon>
        <taxon>Pseudomonadati</taxon>
        <taxon>Pseudomonadota</taxon>
        <taxon>Alphaproteobacteria</taxon>
        <taxon>Hyphomicrobiales</taxon>
        <taxon>Nitrobacteraceae</taxon>
        <taxon>Undibacter</taxon>
    </lineage>
</organism>
<dbReference type="SUPFAM" id="SSF51261">
    <property type="entry name" value="Duplicated hybrid motif"/>
    <property type="match status" value="1"/>
</dbReference>
<keyword evidence="3" id="KW-1185">Reference proteome</keyword>
<dbReference type="OrthoDB" id="7172069at2"/>
<dbReference type="AlphaFoldDB" id="A0A371B0C4"/>
<evidence type="ECO:0000256" key="1">
    <source>
        <dbReference type="SAM" id="SignalP"/>
    </source>
</evidence>
<protein>
    <submittedName>
        <fullName evidence="2">M23 family peptidase</fullName>
    </submittedName>
</protein>
<sequence>MKSPVLVGAALLTLISLGMASASEMLAPKVTISPVDWPAAAAALKETIKDLGDGTPAEQFARLNAITEKRLPGIAKSSVPVLLPIDLAALKADGDKTEAKTSDKYFGPFHPTQYFLPGPAGYSGTYLLDIGGGPFKVSYKKKPVEIEFTGAAFTYNLDGPSHEEVFTPKDKDLVAQFPGIKRLLHEAHVRYAFERYGVPYILSIQCYDRRPSSKFLSCREADPIAEAFLKRLQIAGGTPQKIKEPKLDLTRPEAKSDFTYYAPGDLIPGSGYKKEPGTADYHVYAIMRFPIANAPAYVKSQSFMPWGDCYRTGHTGRIGRKDAPYSCKVNGLPLTFNESAPVNFNYPWRDNFCEYRDFQVGQCAGGRGHQGQDIRPSNCVMTNEGSDRCEPYHHTIAAARDGLIWRLKGNLAAYLVLNNANEFVRLRYLHMNPDYMDAEGLLTGRQVSEGEIIGKVATWGDYESGTSYHLHFNMQVVTKSGWVWVNPYMSLVLSYEKMIRGRGTELKEGDPLPPVPAKPPVILNPSLVAADKTAPANGAATQAEKPKAKSILEKVRKKIRRYRRKPRTETDE</sequence>
<name>A0A371B0C4_9BRAD</name>